<comment type="caution">
    <text evidence="1">The sequence shown here is derived from an EMBL/GenBank/DDBJ whole genome shotgun (WGS) entry which is preliminary data.</text>
</comment>
<evidence type="ECO:0000313" key="2">
    <source>
        <dbReference type="Proteomes" id="UP001060215"/>
    </source>
</evidence>
<proteinExistence type="predicted"/>
<dbReference type="Proteomes" id="UP001060215">
    <property type="component" value="Chromosome 14"/>
</dbReference>
<sequence>MLSEGPWVFVGIPNVVKAWNIQTATDLSLTGPIGQVYPLVVGNDLLFAGTQDGTILAWRFNAAANTFEPAATLKSHNLGNSNYYSNLLNMLLIQE</sequence>
<evidence type="ECO:0000313" key="1">
    <source>
        <dbReference type="EMBL" id="KAI7988588.1"/>
    </source>
</evidence>
<gene>
    <name evidence="1" type="ORF">LOK49_LG13G00916</name>
</gene>
<keyword evidence="2" id="KW-1185">Reference proteome</keyword>
<dbReference type="EMBL" id="CM045771">
    <property type="protein sequence ID" value="KAI7988588.1"/>
    <property type="molecule type" value="Genomic_DNA"/>
</dbReference>
<protein>
    <submittedName>
        <fullName evidence="1">Zinc finger CCCH domain-containing protein 63</fullName>
    </submittedName>
</protein>
<name>A0ACC0FIE9_9ERIC</name>
<reference evidence="1 2" key="1">
    <citation type="journal article" date="2022" name="Plant J.">
        <title>Chromosome-level genome of Camellia lanceoleosa provides a valuable resource for understanding genome evolution and self-incompatibility.</title>
        <authorList>
            <person name="Gong W."/>
            <person name="Xiao S."/>
            <person name="Wang L."/>
            <person name="Liao Z."/>
            <person name="Chang Y."/>
            <person name="Mo W."/>
            <person name="Hu G."/>
            <person name="Li W."/>
            <person name="Zhao G."/>
            <person name="Zhu H."/>
            <person name="Hu X."/>
            <person name="Ji K."/>
            <person name="Xiang X."/>
            <person name="Song Q."/>
            <person name="Yuan D."/>
            <person name="Jin S."/>
            <person name="Zhang L."/>
        </authorList>
    </citation>
    <scope>NUCLEOTIDE SEQUENCE [LARGE SCALE GENOMIC DNA]</scope>
    <source>
        <strain evidence="1">SQ_2022a</strain>
    </source>
</reference>
<organism evidence="1 2">
    <name type="scientific">Camellia lanceoleosa</name>
    <dbReference type="NCBI Taxonomy" id="1840588"/>
    <lineage>
        <taxon>Eukaryota</taxon>
        <taxon>Viridiplantae</taxon>
        <taxon>Streptophyta</taxon>
        <taxon>Embryophyta</taxon>
        <taxon>Tracheophyta</taxon>
        <taxon>Spermatophyta</taxon>
        <taxon>Magnoliopsida</taxon>
        <taxon>eudicotyledons</taxon>
        <taxon>Gunneridae</taxon>
        <taxon>Pentapetalae</taxon>
        <taxon>asterids</taxon>
        <taxon>Ericales</taxon>
        <taxon>Theaceae</taxon>
        <taxon>Camellia</taxon>
    </lineage>
</organism>
<accession>A0ACC0FIE9</accession>